<proteinExistence type="inferred from homology"/>
<dbReference type="AlphaFoldDB" id="A0A853ENT4"/>
<evidence type="ECO:0000313" key="10">
    <source>
        <dbReference type="Proteomes" id="UP000561011"/>
    </source>
</evidence>
<dbReference type="GO" id="GO:0005886">
    <property type="term" value="C:plasma membrane"/>
    <property type="evidence" value="ECO:0007669"/>
    <property type="project" value="UniProtKB-SubCell"/>
</dbReference>
<feature type="transmembrane region" description="Helical" evidence="7">
    <location>
        <begin position="63"/>
        <end position="84"/>
    </location>
</feature>
<name>A0A853ENT4_9MICO</name>
<keyword evidence="4 7" id="KW-0812">Transmembrane</keyword>
<feature type="domain" description="VTT" evidence="8">
    <location>
        <begin position="42"/>
        <end position="166"/>
    </location>
</feature>
<dbReference type="PANTHER" id="PTHR30353">
    <property type="entry name" value="INNER MEMBRANE PROTEIN DEDA-RELATED"/>
    <property type="match status" value="1"/>
</dbReference>
<sequence length="237" mass="24199">MLEIIENVLHSVEAWAVGLAASPWVFAVLVLFVVVDAFFPPVPSETLVIAVAAYAVSTGGPPLWAIVAAAAVGAVLGDSIAYLLGRHLHIRAWRVMRARRLQAAFDWAEGALAARPARFIVSARYVPVGRVAVNMTAGAIKMPAPRFVALATVGGVTWAGYSTLIGIGSGMWLGDRPLVAMAVGVVGGIALGYVVDLVVGRLLGRSGADVAGAAADEAADPAVPAVREAATVGASAA</sequence>
<dbReference type="InterPro" id="IPR032818">
    <property type="entry name" value="DedA-like"/>
</dbReference>
<evidence type="ECO:0000259" key="8">
    <source>
        <dbReference type="Pfam" id="PF09335"/>
    </source>
</evidence>
<comment type="similarity">
    <text evidence="2 7">Belongs to the DedA family.</text>
</comment>
<evidence type="ECO:0000256" key="4">
    <source>
        <dbReference type="ARBA" id="ARBA00022692"/>
    </source>
</evidence>
<dbReference type="EMBL" id="JACBYE010000002">
    <property type="protein sequence ID" value="NYS92146.1"/>
    <property type="molecule type" value="Genomic_DNA"/>
</dbReference>
<feature type="transmembrane region" description="Helical" evidence="7">
    <location>
        <begin position="178"/>
        <end position="199"/>
    </location>
</feature>
<keyword evidence="10" id="KW-1185">Reference proteome</keyword>
<protein>
    <submittedName>
        <fullName evidence="9">VTT domain-containing protein</fullName>
    </submittedName>
</protein>
<dbReference type="InterPro" id="IPR032816">
    <property type="entry name" value="VTT_dom"/>
</dbReference>
<evidence type="ECO:0000256" key="2">
    <source>
        <dbReference type="ARBA" id="ARBA00010792"/>
    </source>
</evidence>
<organism evidence="9 10">
    <name type="scientific">Sanguibacter inulinus</name>
    <dbReference type="NCBI Taxonomy" id="60922"/>
    <lineage>
        <taxon>Bacteria</taxon>
        <taxon>Bacillati</taxon>
        <taxon>Actinomycetota</taxon>
        <taxon>Actinomycetes</taxon>
        <taxon>Micrococcales</taxon>
        <taxon>Sanguibacteraceae</taxon>
        <taxon>Sanguibacter</taxon>
    </lineage>
</organism>
<keyword evidence="3 7" id="KW-1003">Cell membrane</keyword>
<comment type="subcellular location">
    <subcellularLocation>
        <location evidence="1 7">Cell membrane</location>
        <topology evidence="1 7">Multi-pass membrane protein</topology>
    </subcellularLocation>
</comment>
<dbReference type="Proteomes" id="UP000561011">
    <property type="component" value="Unassembled WGS sequence"/>
</dbReference>
<evidence type="ECO:0000256" key="3">
    <source>
        <dbReference type="ARBA" id="ARBA00022475"/>
    </source>
</evidence>
<evidence type="ECO:0000256" key="1">
    <source>
        <dbReference type="ARBA" id="ARBA00004651"/>
    </source>
</evidence>
<keyword evidence="6 7" id="KW-0472">Membrane</keyword>
<evidence type="ECO:0000313" key="9">
    <source>
        <dbReference type="EMBL" id="NYS92146.1"/>
    </source>
</evidence>
<feature type="transmembrane region" description="Helical" evidence="7">
    <location>
        <begin position="12"/>
        <end position="35"/>
    </location>
</feature>
<comment type="caution">
    <text evidence="9">The sequence shown here is derived from an EMBL/GenBank/DDBJ whole genome shotgun (WGS) entry which is preliminary data.</text>
</comment>
<dbReference type="Pfam" id="PF09335">
    <property type="entry name" value="VTT_dom"/>
    <property type="match status" value="1"/>
</dbReference>
<feature type="transmembrane region" description="Helical" evidence="7">
    <location>
        <begin position="147"/>
        <end position="172"/>
    </location>
</feature>
<evidence type="ECO:0000256" key="5">
    <source>
        <dbReference type="ARBA" id="ARBA00022989"/>
    </source>
</evidence>
<keyword evidence="5 7" id="KW-1133">Transmembrane helix</keyword>
<evidence type="ECO:0000256" key="7">
    <source>
        <dbReference type="RuleBase" id="RU367016"/>
    </source>
</evidence>
<gene>
    <name evidence="9" type="ORF">HZZ10_01155</name>
</gene>
<reference evidence="9 10" key="1">
    <citation type="submission" date="2020-07" db="EMBL/GenBank/DDBJ databases">
        <title>MOT database genomes.</title>
        <authorList>
            <person name="Joseph S."/>
            <person name="Aduse-Opoku J."/>
            <person name="Hashim A."/>
            <person name="Wade W."/>
            <person name="Curtis M."/>
        </authorList>
    </citation>
    <scope>NUCLEOTIDE SEQUENCE [LARGE SCALE GENOMIC DNA]</scope>
    <source>
        <strain evidence="9 10">DSM 100099</strain>
    </source>
</reference>
<accession>A0A853ENT4</accession>
<dbReference type="PANTHER" id="PTHR30353:SF0">
    <property type="entry name" value="TRANSMEMBRANE PROTEIN"/>
    <property type="match status" value="1"/>
</dbReference>
<evidence type="ECO:0000256" key="6">
    <source>
        <dbReference type="ARBA" id="ARBA00023136"/>
    </source>
</evidence>